<organism evidence="3 4">
    <name type="scientific">Paludibaculum fermentans</name>
    <dbReference type="NCBI Taxonomy" id="1473598"/>
    <lineage>
        <taxon>Bacteria</taxon>
        <taxon>Pseudomonadati</taxon>
        <taxon>Acidobacteriota</taxon>
        <taxon>Terriglobia</taxon>
        <taxon>Bryobacterales</taxon>
        <taxon>Bryobacteraceae</taxon>
        <taxon>Paludibaculum</taxon>
    </lineage>
</organism>
<dbReference type="Gene3D" id="3.90.1170.50">
    <property type="entry name" value="Aldehyde oxidase/xanthine dehydrogenase, a/b hammerhead"/>
    <property type="match status" value="1"/>
</dbReference>
<evidence type="ECO:0000259" key="2">
    <source>
        <dbReference type="SMART" id="SM01008"/>
    </source>
</evidence>
<dbReference type="Proteomes" id="UP000593892">
    <property type="component" value="Chromosome"/>
</dbReference>
<evidence type="ECO:0000313" key="3">
    <source>
        <dbReference type="EMBL" id="QOY87758.1"/>
    </source>
</evidence>
<evidence type="ECO:0000256" key="1">
    <source>
        <dbReference type="SAM" id="MobiDB-lite"/>
    </source>
</evidence>
<dbReference type="Pfam" id="PF20256">
    <property type="entry name" value="MoCoBD_2"/>
    <property type="match status" value="2"/>
</dbReference>
<protein>
    <submittedName>
        <fullName evidence="3">Xanthine dehydrogenase family protein molybdopterin-binding subunit</fullName>
    </submittedName>
</protein>
<reference evidence="3 4" key="1">
    <citation type="submission" date="2020-10" db="EMBL/GenBank/DDBJ databases">
        <title>Complete genome sequence of Paludibaculum fermentans P105T, a facultatively anaerobic acidobacterium capable of dissimilatory Fe(III) reduction.</title>
        <authorList>
            <person name="Dedysh S.N."/>
            <person name="Beletsky A.V."/>
            <person name="Kulichevskaya I.S."/>
            <person name="Mardanov A.V."/>
            <person name="Ravin N.V."/>
        </authorList>
    </citation>
    <scope>NUCLEOTIDE SEQUENCE [LARGE SCALE GENOMIC DNA]</scope>
    <source>
        <strain evidence="3 4">P105</strain>
    </source>
</reference>
<dbReference type="PANTHER" id="PTHR47495">
    <property type="entry name" value="ALDEHYDE DEHYDROGENASE"/>
    <property type="match status" value="1"/>
</dbReference>
<dbReference type="SMART" id="SM01008">
    <property type="entry name" value="Ald_Xan_dh_C"/>
    <property type="match status" value="1"/>
</dbReference>
<sequence length="741" mass="79600">MPDSTEWIASAEPERYELREPVHYEFHCDRRVFLQCAGIGLLITALSRAQSGPATTAGRIHLGEDGFVTVLSGKVEEGQGPRTEFAAATAEELRLPVDKVRVVLADTQLVPNDWLTAGSRSTPVTVPLVRRAAAEARALLLATAAERWKVDGSKLQIDAGVVKSPDGKQTMGYAELAKAGGHATRRAAELIPPIDRWPADESKLPVAKSGGDASGKTAGLTPQANWKTLGQPLVRVNARDIITGVHAYPSGIQRPGMLYGCVLRPPSYGATLDSVDLNTAKQLPGVVAVRDGEFAACAAPTSYAARKALAALAANAKWVAKPQISSDELYTHLKKPAGDRQPQVQERGSVKAGLQQANKKLSASYQVPYIAHSPMEPRTAVAEWTNGSLTVWTGTSNPFDVRDELAQAFHIDPSKVRVIVPDFGGGFGGKHTGEAALEAARLAKEAGKPVSLRWTRAEEFMWGYFRPAGVIDIEAGLDEKGQLTGWDFTNYNSGPSAIGSPYKLANTRTRFVYADSPLRSGSYRGLAATANNFARESFMDELAAAAGQDPLEFRLAHLENGRLRDVLVAAAERFGWQKRRKETKPNTGVGLACGTEKGSFVAACVEVELDRASGIPRLVEICEAFECGPVLNPKNLRLQVEGCILMGLGAALREEILFENGRLKNGSFARYRVPRFKDTPRIETVLVERKDLEPAGAGETPIMAVAPAMANAIFAMTGEPVRALPLRAKAGKPDSGSAAIR</sequence>
<accession>A0A7S7SKI4</accession>
<dbReference type="InterPro" id="IPR046867">
    <property type="entry name" value="AldOxase/xan_DH_MoCoBD2"/>
</dbReference>
<dbReference type="RefSeq" id="WP_194449425.1">
    <property type="nucleotide sequence ID" value="NZ_CP063849.1"/>
</dbReference>
<dbReference type="SUPFAM" id="SSF56003">
    <property type="entry name" value="Molybdenum cofactor-binding domain"/>
    <property type="match status" value="2"/>
</dbReference>
<evidence type="ECO:0000313" key="4">
    <source>
        <dbReference type="Proteomes" id="UP000593892"/>
    </source>
</evidence>
<feature type="domain" description="Aldehyde oxidase/xanthine dehydrogenase a/b hammerhead" evidence="2">
    <location>
        <begin position="243"/>
        <end position="322"/>
    </location>
</feature>
<feature type="region of interest" description="Disordered" evidence="1">
    <location>
        <begin position="201"/>
        <end position="221"/>
    </location>
</feature>
<dbReference type="KEGG" id="pfer:IRI77_34285"/>
<dbReference type="PANTHER" id="PTHR47495:SF1">
    <property type="entry name" value="BLL3820 PROTEIN"/>
    <property type="match status" value="1"/>
</dbReference>
<dbReference type="InterPro" id="IPR000674">
    <property type="entry name" value="Ald_Oxase/Xan_DH_a/b"/>
</dbReference>
<dbReference type="InterPro" id="IPR012368">
    <property type="entry name" value="OxRdtase_Mopterin-bd_su_IorB"/>
</dbReference>
<dbReference type="EMBL" id="CP063849">
    <property type="protein sequence ID" value="QOY87758.1"/>
    <property type="molecule type" value="Genomic_DNA"/>
</dbReference>
<keyword evidence="4" id="KW-1185">Reference proteome</keyword>
<dbReference type="Gene3D" id="3.30.365.10">
    <property type="entry name" value="Aldehyde oxidase/xanthine dehydrogenase, molybdopterin binding domain"/>
    <property type="match status" value="4"/>
</dbReference>
<dbReference type="InterPro" id="IPR037165">
    <property type="entry name" value="AldOxase/xan_DH_Mopterin-bd_sf"/>
</dbReference>
<dbReference type="Pfam" id="PF02738">
    <property type="entry name" value="MoCoBD_1"/>
    <property type="match status" value="1"/>
</dbReference>
<name>A0A7S7SKI4_PALFE</name>
<dbReference type="PIRSF" id="PIRSF036389">
    <property type="entry name" value="IOR_B"/>
    <property type="match status" value="1"/>
</dbReference>
<proteinExistence type="predicted"/>
<dbReference type="InterPro" id="IPR008274">
    <property type="entry name" value="AldOxase/xan_DH_MoCoBD1"/>
</dbReference>
<dbReference type="AlphaFoldDB" id="A0A7S7SKI4"/>
<dbReference type="GO" id="GO:0016491">
    <property type="term" value="F:oxidoreductase activity"/>
    <property type="evidence" value="ECO:0007669"/>
    <property type="project" value="InterPro"/>
</dbReference>
<gene>
    <name evidence="3" type="ORF">IRI77_34285</name>
</gene>
<dbReference type="InterPro" id="IPR052516">
    <property type="entry name" value="N-heterocyclic_Hydroxylase"/>
</dbReference>